<reference evidence="1 2" key="1">
    <citation type="submission" date="2022-11" db="EMBL/GenBank/DDBJ databases">
        <title>Minimal conservation of predation-associated metabolite biosynthetic gene clusters underscores biosynthetic potential of Myxococcota including descriptions for ten novel species: Archangium lansinium sp. nov., Myxococcus landrumus sp. nov., Nannocystis bai.</title>
        <authorList>
            <person name="Ahearne A."/>
            <person name="Stevens C."/>
            <person name="Dowd S."/>
        </authorList>
    </citation>
    <scope>NUCLEOTIDE SEQUENCE [LARGE SCALE GENOMIC DNA]</scope>
    <source>
        <strain evidence="1 2">NCELM</strain>
    </source>
</reference>
<gene>
    <name evidence="1" type="ORF">POL58_48985</name>
</gene>
<protein>
    <submittedName>
        <fullName evidence="1">Uncharacterized protein</fullName>
    </submittedName>
</protein>
<keyword evidence="2" id="KW-1185">Reference proteome</keyword>
<sequence length="154" mass="16758">MTSPVEASTARALRRLLGGAPQGGQCHDSPERRDFLAGLEFLIPELMAAEPGGWPRGLALDGILPEECTAVDNGRVVVRGMAILLGGAHDQRLSPVFADMRIEPGVDAFKGFHVLFGERDGHGELRSYPLGTVIADVSSIEWMFRAVRRPLKKR</sequence>
<accession>A0ABT5BNL0</accession>
<dbReference type="EMBL" id="JAQNDN010000028">
    <property type="protein sequence ID" value="MDC0675761.1"/>
    <property type="molecule type" value="Genomic_DNA"/>
</dbReference>
<dbReference type="Proteomes" id="UP001217838">
    <property type="component" value="Unassembled WGS sequence"/>
</dbReference>
<dbReference type="RefSeq" id="WP_272011287.1">
    <property type="nucleotide sequence ID" value="NZ_JAQNDN010000028.1"/>
</dbReference>
<name>A0ABT5BNL0_9BACT</name>
<comment type="caution">
    <text evidence="1">The sequence shown here is derived from an EMBL/GenBank/DDBJ whole genome shotgun (WGS) entry which is preliminary data.</text>
</comment>
<evidence type="ECO:0000313" key="2">
    <source>
        <dbReference type="Proteomes" id="UP001217838"/>
    </source>
</evidence>
<organism evidence="1 2">
    <name type="scientific">Nannocystis radixulma</name>
    <dbReference type="NCBI Taxonomy" id="2995305"/>
    <lineage>
        <taxon>Bacteria</taxon>
        <taxon>Pseudomonadati</taxon>
        <taxon>Myxococcota</taxon>
        <taxon>Polyangia</taxon>
        <taxon>Nannocystales</taxon>
        <taxon>Nannocystaceae</taxon>
        <taxon>Nannocystis</taxon>
    </lineage>
</organism>
<proteinExistence type="predicted"/>
<evidence type="ECO:0000313" key="1">
    <source>
        <dbReference type="EMBL" id="MDC0675761.1"/>
    </source>
</evidence>